<feature type="transmembrane region" description="Helical" evidence="5">
    <location>
        <begin position="98"/>
        <end position="117"/>
    </location>
</feature>
<dbReference type="InterPro" id="IPR003593">
    <property type="entry name" value="AAA+_ATPase"/>
</dbReference>
<evidence type="ECO:0000313" key="8">
    <source>
        <dbReference type="Proteomes" id="UP001055337"/>
    </source>
</evidence>
<evidence type="ECO:0000313" key="7">
    <source>
        <dbReference type="EMBL" id="ULN43408.1"/>
    </source>
</evidence>
<feature type="binding site" evidence="3">
    <location>
        <begin position="271"/>
        <end position="278"/>
    </location>
    <ligand>
        <name>ATP</name>
        <dbReference type="ChEBI" id="CHEBI:30616"/>
    </ligand>
</feature>
<keyword evidence="2 3" id="KW-0067">ATP-binding</keyword>
<proteinExistence type="predicted"/>
<dbReference type="Pfam" id="PF01580">
    <property type="entry name" value="FtsK_SpoIIIE"/>
    <property type="match status" value="1"/>
</dbReference>
<dbReference type="PROSITE" id="PS50901">
    <property type="entry name" value="FTSK"/>
    <property type="match status" value="1"/>
</dbReference>
<dbReference type="Proteomes" id="UP001055337">
    <property type="component" value="Chromosome"/>
</dbReference>
<keyword evidence="1 3" id="KW-0547">Nucleotide-binding</keyword>
<gene>
    <name evidence="7" type="ORF">MI149_10255</name>
</gene>
<feature type="region of interest" description="Disordered" evidence="4">
    <location>
        <begin position="1"/>
        <end position="51"/>
    </location>
</feature>
<evidence type="ECO:0000256" key="2">
    <source>
        <dbReference type="ARBA" id="ARBA00022840"/>
    </source>
</evidence>
<evidence type="ECO:0000256" key="1">
    <source>
        <dbReference type="ARBA" id="ARBA00022741"/>
    </source>
</evidence>
<organism evidence="7 8">
    <name type="scientific">Mycolicibacterium crocinum</name>
    <dbReference type="NCBI Taxonomy" id="388459"/>
    <lineage>
        <taxon>Bacteria</taxon>
        <taxon>Bacillati</taxon>
        <taxon>Actinomycetota</taxon>
        <taxon>Actinomycetes</taxon>
        <taxon>Mycobacteriales</taxon>
        <taxon>Mycobacteriaceae</taxon>
        <taxon>Mycolicibacterium</taxon>
    </lineage>
</organism>
<protein>
    <submittedName>
        <fullName evidence="7">FtsK/SpoIIIE domain-containing protein</fullName>
    </submittedName>
</protein>
<evidence type="ECO:0000259" key="6">
    <source>
        <dbReference type="PROSITE" id="PS50901"/>
    </source>
</evidence>
<dbReference type="PANTHER" id="PTHR22683:SF41">
    <property type="entry name" value="DNA TRANSLOCASE FTSK"/>
    <property type="match status" value="1"/>
</dbReference>
<keyword evidence="8" id="KW-1185">Reference proteome</keyword>
<dbReference type="InterPro" id="IPR050206">
    <property type="entry name" value="FtsK/SpoIIIE/SftA"/>
</dbReference>
<dbReference type="RefSeq" id="WP_225933664.1">
    <property type="nucleotide sequence ID" value="NZ_CP092362.2"/>
</dbReference>
<dbReference type="PANTHER" id="PTHR22683">
    <property type="entry name" value="SPORULATION PROTEIN RELATED"/>
    <property type="match status" value="1"/>
</dbReference>
<dbReference type="Gene3D" id="3.40.50.300">
    <property type="entry name" value="P-loop containing nucleotide triphosphate hydrolases"/>
    <property type="match status" value="1"/>
</dbReference>
<keyword evidence="5" id="KW-0812">Transmembrane</keyword>
<sequence>MGAAPQHQETVVLRPLGRSLSLPRSRKPAGRSAMPGHPRAHRSNRSLPNHSDSDDIALRAATALGKATAALVWASVLFPMISIPAITSVWMAVTCGPLVGLLAAIWSALALFSWFLLSPQTFRQWVTVRLRVQWRTWGIYRGRWATVCTLCGLTAGLDGHVMVPILRSVTIGVTSDVLEVRILTGQSLADWQSRGDALAEALSAQRVTIRSTRPGSIRITAHHGDPLTTPIQLPRPARGTTPDLSRLWVGLTEAGERWRLPLLGQHILVAGATGSGKGSVLWSIIAAVGPAVRAGCARLVVVDPKGGMEFGRGQVLFTSLAHDNGEQTLAALRAVVAVMQKRAQRLRGKTRLHTPSVSAPLIVLIIDEIASLTAYLGDRRTRAEVEQLLGLLLSQGRAVGISVVAAVQDPSKDVLPIRQLFSIRVGLRMSEATQTAMVLGAAAREAGALCDGISTGTPGVGYVCTDGNAEPLRVRAFHVTDSAIDDLVARFAPTRAHPRTAETEGRQS</sequence>
<dbReference type="InterPro" id="IPR027417">
    <property type="entry name" value="P-loop_NTPase"/>
</dbReference>
<reference evidence="7" key="1">
    <citation type="submission" date="2022-08" db="EMBL/GenBank/DDBJ databases">
        <title>Whole genome sequencing of non-tuberculosis mycobacteria type-strains.</title>
        <authorList>
            <person name="Igarashi Y."/>
            <person name="Osugi A."/>
            <person name="Mitarai S."/>
        </authorList>
    </citation>
    <scope>NUCLEOTIDE SEQUENCE</scope>
    <source>
        <strain evidence="7">JCM 16369</strain>
    </source>
</reference>
<dbReference type="InterPro" id="IPR002543">
    <property type="entry name" value="FtsK_dom"/>
</dbReference>
<dbReference type="SUPFAM" id="SSF52540">
    <property type="entry name" value="P-loop containing nucleoside triphosphate hydrolases"/>
    <property type="match status" value="1"/>
</dbReference>
<dbReference type="CDD" id="cd01127">
    <property type="entry name" value="TrwB_TraG_TraD_VirD4"/>
    <property type="match status" value="1"/>
</dbReference>
<keyword evidence="5" id="KW-0472">Membrane</keyword>
<feature type="domain" description="FtsK" evidence="6">
    <location>
        <begin position="228"/>
        <end position="436"/>
    </location>
</feature>
<evidence type="ECO:0000256" key="4">
    <source>
        <dbReference type="SAM" id="MobiDB-lite"/>
    </source>
</evidence>
<name>A0ABY3TQ37_9MYCO</name>
<evidence type="ECO:0000256" key="5">
    <source>
        <dbReference type="SAM" id="Phobius"/>
    </source>
</evidence>
<feature type="compositionally biased region" description="Low complexity" evidence="4">
    <location>
        <begin position="13"/>
        <end position="23"/>
    </location>
</feature>
<dbReference type="SMART" id="SM00382">
    <property type="entry name" value="AAA"/>
    <property type="match status" value="1"/>
</dbReference>
<feature type="transmembrane region" description="Helical" evidence="5">
    <location>
        <begin position="69"/>
        <end position="92"/>
    </location>
</feature>
<accession>A0ABY3TQ37</accession>
<keyword evidence="5" id="KW-1133">Transmembrane helix</keyword>
<dbReference type="EMBL" id="CP092362">
    <property type="protein sequence ID" value="ULN43408.1"/>
    <property type="molecule type" value="Genomic_DNA"/>
</dbReference>
<evidence type="ECO:0000256" key="3">
    <source>
        <dbReference type="PROSITE-ProRule" id="PRU00289"/>
    </source>
</evidence>